<dbReference type="PROSITE" id="PS51257">
    <property type="entry name" value="PROKAR_LIPOPROTEIN"/>
    <property type="match status" value="1"/>
</dbReference>
<organism evidence="1 2">
    <name type="scientific">Ohtaekwangia koreensis</name>
    <dbReference type="NCBI Taxonomy" id="688867"/>
    <lineage>
        <taxon>Bacteria</taxon>
        <taxon>Pseudomonadati</taxon>
        <taxon>Bacteroidota</taxon>
        <taxon>Cytophagia</taxon>
        <taxon>Cytophagales</taxon>
        <taxon>Fulvivirgaceae</taxon>
        <taxon>Ohtaekwangia</taxon>
    </lineage>
</organism>
<evidence type="ECO:0000313" key="1">
    <source>
        <dbReference type="EMBL" id="SKC55474.1"/>
    </source>
</evidence>
<dbReference type="STRING" id="688867.SAMN05660236_1539"/>
<protein>
    <submittedName>
        <fullName evidence="1">Uncharacterized protein</fullName>
    </submittedName>
</protein>
<reference evidence="1 2" key="1">
    <citation type="submission" date="2017-02" db="EMBL/GenBank/DDBJ databases">
        <authorList>
            <person name="Peterson S.W."/>
        </authorList>
    </citation>
    <scope>NUCLEOTIDE SEQUENCE [LARGE SCALE GENOMIC DNA]</scope>
    <source>
        <strain evidence="1 2">DSM 25262</strain>
    </source>
</reference>
<dbReference type="EMBL" id="FUZU01000001">
    <property type="protein sequence ID" value="SKC55474.1"/>
    <property type="molecule type" value="Genomic_DNA"/>
</dbReference>
<sequence>MLLHRVIALYFSTRCCRPVVLLLAFILASCYAYSQQATGFYFTVECSKYTQKPKPVTLAEKKMTVCVTAQPVVTIDEFEAISDLFEIKEQNFSFFDVTLSSKAHETLKKIGATFAFNHLVFLIDDEVVFLFEVEIANPTRVFRITDSYHSRDIQRIYSKLKTLTIKE</sequence>
<dbReference type="Proteomes" id="UP000190961">
    <property type="component" value="Unassembled WGS sequence"/>
</dbReference>
<name>A0A1T5JVW2_9BACT</name>
<gene>
    <name evidence="1" type="ORF">SAMN05660236_1539</name>
</gene>
<keyword evidence="2" id="KW-1185">Reference proteome</keyword>
<evidence type="ECO:0000313" key="2">
    <source>
        <dbReference type="Proteomes" id="UP000190961"/>
    </source>
</evidence>
<dbReference type="AlphaFoldDB" id="A0A1T5JVW2"/>
<accession>A0A1T5JVW2</accession>
<proteinExistence type="predicted"/>